<dbReference type="AlphaFoldDB" id="A0AAV5FRQ0"/>
<keyword evidence="2 4" id="KW-0732">Signal</keyword>
<protein>
    <recommendedName>
        <fullName evidence="9">Wall-associated receptor kinase galacturonan-binding domain-containing protein</fullName>
    </recommendedName>
</protein>
<evidence type="ECO:0000256" key="3">
    <source>
        <dbReference type="ARBA" id="ARBA00023180"/>
    </source>
</evidence>
<dbReference type="InterPro" id="IPR032872">
    <property type="entry name" value="WAK_assoc_C"/>
</dbReference>
<accession>A0AAV5FRQ0</accession>
<dbReference type="InterPro" id="IPR025287">
    <property type="entry name" value="WAK_GUB"/>
</dbReference>
<proteinExistence type="predicted"/>
<dbReference type="EMBL" id="BQKI01000095">
    <property type="protein sequence ID" value="GJN37549.1"/>
    <property type="molecule type" value="Genomic_DNA"/>
</dbReference>
<dbReference type="Proteomes" id="UP001054889">
    <property type="component" value="Unassembled WGS sequence"/>
</dbReference>
<keyword evidence="3" id="KW-0325">Glycoprotein</keyword>
<keyword evidence="8" id="KW-1185">Reference proteome</keyword>
<feature type="domain" description="Wall-associated receptor kinase C-terminal" evidence="6">
    <location>
        <begin position="163"/>
        <end position="247"/>
    </location>
</feature>
<evidence type="ECO:0000259" key="6">
    <source>
        <dbReference type="Pfam" id="PF14380"/>
    </source>
</evidence>
<dbReference type="PANTHER" id="PTHR33138">
    <property type="entry name" value="OS01G0690200 PROTEIN"/>
    <property type="match status" value="1"/>
</dbReference>
<evidence type="ECO:0008006" key="9">
    <source>
        <dbReference type="Google" id="ProtNLM"/>
    </source>
</evidence>
<feature type="domain" description="Wall-associated receptor kinase galacturonan-binding" evidence="5">
    <location>
        <begin position="35"/>
        <end position="98"/>
    </location>
</feature>
<evidence type="ECO:0000259" key="5">
    <source>
        <dbReference type="Pfam" id="PF13947"/>
    </source>
</evidence>
<comment type="subcellular location">
    <subcellularLocation>
        <location evidence="1">Membrane</location>
        <topology evidence="1">Single-pass membrane protein</topology>
    </subcellularLocation>
</comment>
<gene>
    <name evidence="7" type="primary">gb26520</name>
    <name evidence="7" type="ORF">PR202_gb26520</name>
</gene>
<reference evidence="7" key="1">
    <citation type="journal article" date="2018" name="DNA Res.">
        <title>Multiple hybrid de novo genome assembly of finger millet, an orphan allotetraploid crop.</title>
        <authorList>
            <person name="Hatakeyama M."/>
            <person name="Aluri S."/>
            <person name="Balachadran M.T."/>
            <person name="Sivarajan S.R."/>
            <person name="Patrignani A."/>
            <person name="Gruter S."/>
            <person name="Poveda L."/>
            <person name="Shimizu-Inatsugi R."/>
            <person name="Baeten J."/>
            <person name="Francoijs K.J."/>
            <person name="Nataraja K.N."/>
            <person name="Reddy Y.A.N."/>
            <person name="Phadnis S."/>
            <person name="Ravikumar R.L."/>
            <person name="Schlapbach R."/>
            <person name="Sreeman S.M."/>
            <person name="Shimizu K.K."/>
        </authorList>
    </citation>
    <scope>NUCLEOTIDE SEQUENCE</scope>
</reference>
<name>A0AAV5FRQ0_ELECO</name>
<sequence length="260" mass="28336">MHPAVLLLLRLSSFLQLLRSAAAFASNETASTAICAPARCGDLNISFPFTLGGVQPQECGFPAFELACDADRAYLTKSFRERLYRVYSISYDTNSLVLAVETVFPGAGMSCGVPDFNVSSGLALYPLNISDTNSNLVLLYNCEIPPEKQLFPPCANHTIGAYVSAETTQEGEVNPPQWVQKNCSSVNVPVRALQEGQDPARHYMGLITQGFLLEWPAKESRGCDACRARGGECRFVHFSLRCICPDGRPCPTPRGGYKGR</sequence>
<dbReference type="Pfam" id="PF14380">
    <property type="entry name" value="WAK_assoc"/>
    <property type="match status" value="1"/>
</dbReference>
<evidence type="ECO:0000256" key="4">
    <source>
        <dbReference type="SAM" id="SignalP"/>
    </source>
</evidence>
<dbReference type="PANTHER" id="PTHR33138:SF89">
    <property type="entry name" value="WALL-ASSOCIATED RECEPTOR KINASE GALACTURONAN-BINDING DOMAIN-CONTAINING PROTEIN"/>
    <property type="match status" value="1"/>
</dbReference>
<evidence type="ECO:0000256" key="2">
    <source>
        <dbReference type="ARBA" id="ARBA00022729"/>
    </source>
</evidence>
<evidence type="ECO:0000313" key="8">
    <source>
        <dbReference type="Proteomes" id="UP001054889"/>
    </source>
</evidence>
<dbReference type="GO" id="GO:0030247">
    <property type="term" value="F:polysaccharide binding"/>
    <property type="evidence" value="ECO:0007669"/>
    <property type="project" value="InterPro"/>
</dbReference>
<dbReference type="GO" id="GO:0016020">
    <property type="term" value="C:membrane"/>
    <property type="evidence" value="ECO:0007669"/>
    <property type="project" value="UniProtKB-SubCell"/>
</dbReference>
<evidence type="ECO:0000256" key="1">
    <source>
        <dbReference type="ARBA" id="ARBA00004167"/>
    </source>
</evidence>
<reference evidence="7" key="2">
    <citation type="submission" date="2021-12" db="EMBL/GenBank/DDBJ databases">
        <title>Resequencing data analysis of finger millet.</title>
        <authorList>
            <person name="Hatakeyama M."/>
            <person name="Aluri S."/>
            <person name="Balachadran M.T."/>
            <person name="Sivarajan S.R."/>
            <person name="Poveda L."/>
            <person name="Shimizu-Inatsugi R."/>
            <person name="Schlapbach R."/>
            <person name="Sreeman S.M."/>
            <person name="Shimizu K.K."/>
        </authorList>
    </citation>
    <scope>NUCLEOTIDE SEQUENCE</scope>
</reference>
<evidence type="ECO:0000313" key="7">
    <source>
        <dbReference type="EMBL" id="GJN37549.1"/>
    </source>
</evidence>
<feature type="chain" id="PRO_5043966366" description="Wall-associated receptor kinase galacturonan-binding domain-containing protein" evidence="4">
    <location>
        <begin position="24"/>
        <end position="260"/>
    </location>
</feature>
<dbReference type="Pfam" id="PF13947">
    <property type="entry name" value="GUB_WAK_bind"/>
    <property type="match status" value="1"/>
</dbReference>
<organism evidence="7 8">
    <name type="scientific">Eleusine coracana subsp. coracana</name>
    <dbReference type="NCBI Taxonomy" id="191504"/>
    <lineage>
        <taxon>Eukaryota</taxon>
        <taxon>Viridiplantae</taxon>
        <taxon>Streptophyta</taxon>
        <taxon>Embryophyta</taxon>
        <taxon>Tracheophyta</taxon>
        <taxon>Spermatophyta</taxon>
        <taxon>Magnoliopsida</taxon>
        <taxon>Liliopsida</taxon>
        <taxon>Poales</taxon>
        <taxon>Poaceae</taxon>
        <taxon>PACMAD clade</taxon>
        <taxon>Chloridoideae</taxon>
        <taxon>Cynodonteae</taxon>
        <taxon>Eleusininae</taxon>
        <taxon>Eleusine</taxon>
    </lineage>
</organism>
<comment type="caution">
    <text evidence="7">The sequence shown here is derived from an EMBL/GenBank/DDBJ whole genome shotgun (WGS) entry which is preliminary data.</text>
</comment>
<feature type="signal peptide" evidence="4">
    <location>
        <begin position="1"/>
        <end position="23"/>
    </location>
</feature>